<evidence type="ECO:0000313" key="6">
    <source>
        <dbReference type="Proteomes" id="UP000185936"/>
    </source>
</evidence>
<evidence type="ECO:0000256" key="2">
    <source>
        <dbReference type="ARBA" id="ARBA00023008"/>
    </source>
</evidence>
<organism evidence="5 6">
    <name type="scientific">Natronorubrum thiooxidans</name>
    <dbReference type="NCBI Taxonomy" id="308853"/>
    <lineage>
        <taxon>Archaea</taxon>
        <taxon>Methanobacteriati</taxon>
        <taxon>Methanobacteriota</taxon>
        <taxon>Stenosarchaea group</taxon>
        <taxon>Halobacteria</taxon>
        <taxon>Halobacteriales</taxon>
        <taxon>Natrialbaceae</taxon>
        <taxon>Natronorubrum</taxon>
    </lineage>
</organism>
<dbReference type="Gene3D" id="2.60.40.420">
    <property type="entry name" value="Cupredoxins - blue copper proteins"/>
    <property type="match status" value="1"/>
</dbReference>
<dbReference type="InterPro" id="IPR008972">
    <property type="entry name" value="Cupredoxin"/>
</dbReference>
<evidence type="ECO:0000313" key="5">
    <source>
        <dbReference type="EMBL" id="SIR88572.1"/>
    </source>
</evidence>
<dbReference type="OrthoDB" id="6744at2157"/>
<feature type="domain" description="Blue (type 1) copper" evidence="4">
    <location>
        <begin position="102"/>
        <end position="172"/>
    </location>
</feature>
<dbReference type="AlphaFoldDB" id="A0A1N7EKF9"/>
<protein>
    <submittedName>
        <fullName evidence="5">Copper binding protein, plastocyanin/azurin family</fullName>
    </submittedName>
</protein>
<accession>A0A1N7EKF9</accession>
<keyword evidence="2" id="KW-0186">Copper</keyword>
<evidence type="ECO:0000256" key="3">
    <source>
        <dbReference type="SAM" id="MobiDB-lite"/>
    </source>
</evidence>
<dbReference type="GO" id="GO:0009055">
    <property type="term" value="F:electron transfer activity"/>
    <property type="evidence" value="ECO:0007669"/>
    <property type="project" value="InterPro"/>
</dbReference>
<sequence length="222" mass="23862">MSDPKLNRRKFVTAAGTATALVIAGCADESGDESNGDGNGGGNGGNGMDDGAGNGDEETDDEPLDPSETIELGAEVQAWMGQAPDQIADEENPTLILQEGESYQFTWENLDGQEHNIEIVDDNDEVVDDYSTDNMSEEGETQDLEVDEITSEMAEYVCRPHESTMRGEIQVESGNGEENGEEENGEENGTGSENGDEMENGEEENGSETENGDENDSEDDEM</sequence>
<dbReference type="GO" id="GO:0005507">
    <property type="term" value="F:copper ion binding"/>
    <property type="evidence" value="ECO:0007669"/>
    <property type="project" value="InterPro"/>
</dbReference>
<dbReference type="SUPFAM" id="SSF49503">
    <property type="entry name" value="Cupredoxins"/>
    <property type="match status" value="1"/>
</dbReference>
<dbReference type="Pfam" id="PF00127">
    <property type="entry name" value="Copper-bind"/>
    <property type="match status" value="1"/>
</dbReference>
<keyword evidence="6" id="KW-1185">Reference proteome</keyword>
<name>A0A1N7EKF9_9EURY</name>
<dbReference type="EMBL" id="FTNR01000004">
    <property type="protein sequence ID" value="SIR88572.1"/>
    <property type="molecule type" value="Genomic_DNA"/>
</dbReference>
<dbReference type="RefSeq" id="WP_076608604.1">
    <property type="nucleotide sequence ID" value="NZ_FTNR01000004.1"/>
</dbReference>
<feature type="region of interest" description="Disordered" evidence="3">
    <location>
        <begin position="158"/>
        <end position="222"/>
    </location>
</feature>
<evidence type="ECO:0000259" key="4">
    <source>
        <dbReference type="Pfam" id="PF00127"/>
    </source>
</evidence>
<feature type="compositionally biased region" description="Acidic residues" evidence="3">
    <location>
        <begin position="194"/>
        <end position="222"/>
    </location>
</feature>
<reference evidence="6" key="1">
    <citation type="submission" date="2017-01" db="EMBL/GenBank/DDBJ databases">
        <authorList>
            <person name="Varghese N."/>
            <person name="Submissions S."/>
        </authorList>
    </citation>
    <scope>NUCLEOTIDE SEQUENCE [LARGE SCALE GENOMIC DNA]</scope>
    <source>
        <strain evidence="6">type strain: HArc-</strain>
    </source>
</reference>
<evidence type="ECO:0000256" key="1">
    <source>
        <dbReference type="ARBA" id="ARBA00022723"/>
    </source>
</evidence>
<gene>
    <name evidence="5" type="ORF">SAMN05421752_104193</name>
</gene>
<dbReference type="Proteomes" id="UP000185936">
    <property type="component" value="Unassembled WGS sequence"/>
</dbReference>
<feature type="compositionally biased region" description="Acidic residues" evidence="3">
    <location>
        <begin position="55"/>
        <end position="65"/>
    </location>
</feature>
<keyword evidence="1" id="KW-0479">Metal-binding</keyword>
<proteinExistence type="predicted"/>
<dbReference type="PROSITE" id="PS51257">
    <property type="entry name" value="PROKAR_LIPOPROTEIN"/>
    <property type="match status" value="1"/>
</dbReference>
<feature type="compositionally biased region" description="Gly residues" evidence="3">
    <location>
        <begin position="37"/>
        <end position="54"/>
    </location>
</feature>
<dbReference type="InterPro" id="IPR000923">
    <property type="entry name" value="BlueCu_1"/>
</dbReference>
<feature type="region of interest" description="Disordered" evidence="3">
    <location>
        <begin position="28"/>
        <end position="68"/>
    </location>
</feature>